<dbReference type="KEGG" id="vgu:HYG85_02485"/>
<feature type="transmembrane region" description="Helical" evidence="1">
    <location>
        <begin position="156"/>
        <end position="173"/>
    </location>
</feature>
<reference evidence="2 3" key="1">
    <citation type="submission" date="2020-07" db="EMBL/GenBank/DDBJ databases">
        <title>Vallitalea guaymasensis genome.</title>
        <authorList>
            <person name="Postec A."/>
        </authorList>
    </citation>
    <scope>NUCLEOTIDE SEQUENCE [LARGE SCALE GENOMIC DNA]</scope>
    <source>
        <strain evidence="2 3">Ra1766G1</strain>
    </source>
</reference>
<proteinExistence type="predicted"/>
<dbReference type="EMBL" id="CP058561">
    <property type="protein sequence ID" value="QUH27842.1"/>
    <property type="molecule type" value="Genomic_DNA"/>
</dbReference>
<sequence length="253" mass="29327">MPFTLSHPAIVLPFGMKKNKYVDFTALVIGSMAPDFEYFLHFRPYRTIGHSFLGQLYFNLPLILILALVFHYIIKEPMITNLPKPFCNNYYYIARDKWKLNSVLRIIVFIYSALIGAFSHIFWDGFTHSTGFFVEKFQVLREYIDIAGIRLPVYNLLQHFSSIMGLIVIFLFIIYKRDKNSHMGVKNATANKIIYWCGVILITIFVMIIKRMLTGKYLIASLIITSINGFFIGLIIMSILIKVKSKISLIKLE</sequence>
<feature type="transmembrane region" description="Helical" evidence="1">
    <location>
        <begin position="103"/>
        <end position="123"/>
    </location>
</feature>
<evidence type="ECO:0000256" key="1">
    <source>
        <dbReference type="SAM" id="Phobius"/>
    </source>
</evidence>
<keyword evidence="1" id="KW-0812">Transmembrane</keyword>
<feature type="transmembrane region" description="Helical" evidence="1">
    <location>
        <begin position="52"/>
        <end position="74"/>
    </location>
</feature>
<dbReference type="Pfam" id="PF13803">
    <property type="entry name" value="DUF4184"/>
    <property type="match status" value="1"/>
</dbReference>
<gene>
    <name evidence="2" type="ORF">HYG85_02485</name>
</gene>
<keyword evidence="3" id="KW-1185">Reference proteome</keyword>
<dbReference type="AlphaFoldDB" id="A0A8J8M7J2"/>
<feature type="transmembrane region" description="Helical" evidence="1">
    <location>
        <begin position="193"/>
        <end position="213"/>
    </location>
</feature>
<accession>A0A8J8M7J2</accession>
<feature type="transmembrane region" description="Helical" evidence="1">
    <location>
        <begin position="219"/>
        <end position="241"/>
    </location>
</feature>
<dbReference type="Proteomes" id="UP000677305">
    <property type="component" value="Chromosome"/>
</dbReference>
<name>A0A8J8M7J2_9FIRM</name>
<keyword evidence="1" id="KW-1133">Transmembrane helix</keyword>
<keyword evidence="1" id="KW-0472">Membrane</keyword>
<protein>
    <submittedName>
        <fullName evidence="2">DUF4184 family protein</fullName>
    </submittedName>
</protein>
<dbReference type="InterPro" id="IPR025238">
    <property type="entry name" value="DUF4184"/>
</dbReference>
<dbReference type="RefSeq" id="WP_212692143.1">
    <property type="nucleotide sequence ID" value="NZ_CP058561.1"/>
</dbReference>
<evidence type="ECO:0000313" key="2">
    <source>
        <dbReference type="EMBL" id="QUH27842.1"/>
    </source>
</evidence>
<evidence type="ECO:0000313" key="3">
    <source>
        <dbReference type="Proteomes" id="UP000677305"/>
    </source>
</evidence>
<organism evidence="2 3">
    <name type="scientific">Vallitalea guaymasensis</name>
    <dbReference type="NCBI Taxonomy" id="1185412"/>
    <lineage>
        <taxon>Bacteria</taxon>
        <taxon>Bacillati</taxon>
        <taxon>Bacillota</taxon>
        <taxon>Clostridia</taxon>
        <taxon>Lachnospirales</taxon>
        <taxon>Vallitaleaceae</taxon>
        <taxon>Vallitalea</taxon>
    </lineage>
</organism>